<dbReference type="InterPro" id="IPR007445">
    <property type="entry name" value="PilO"/>
</dbReference>
<reference evidence="3 4" key="1">
    <citation type="journal article" date="2013" name="Genome Announc.">
        <title>Genome Sequence of the Obligate Gammaproteobacterial Methanotroph Methylomicrobium album Strain BG8.</title>
        <authorList>
            <person name="Kits K.D."/>
            <person name="Kalyuzhnaya M.G."/>
            <person name="Klotz M.G."/>
            <person name="Jetten M.S."/>
            <person name="Op den Camp H.J."/>
            <person name="Vuilleumier S."/>
            <person name="Bringel F."/>
            <person name="Dispirito A.A."/>
            <person name="Murrell J.C."/>
            <person name="Bruce D."/>
            <person name="Cheng J.F."/>
            <person name="Copeland A."/>
            <person name="Goodwin L."/>
            <person name="Hauser L."/>
            <person name="Lajus A."/>
            <person name="Land M.L."/>
            <person name="Lapidus A."/>
            <person name="Lucas S."/>
            <person name="Medigue C."/>
            <person name="Pitluck S."/>
            <person name="Woyke T."/>
            <person name="Zeytun A."/>
            <person name="Stein L.Y."/>
        </authorList>
    </citation>
    <scope>NUCLEOTIDE SEQUENCE [LARGE SCALE GENOMIC DNA]</scope>
    <source>
        <strain evidence="3 4">BG8</strain>
    </source>
</reference>
<dbReference type="GO" id="GO:0043683">
    <property type="term" value="P:type IV pilus assembly"/>
    <property type="evidence" value="ECO:0007669"/>
    <property type="project" value="InterPro"/>
</dbReference>
<evidence type="ECO:0000313" key="3">
    <source>
        <dbReference type="EMBL" id="EIC30384.1"/>
    </source>
</evidence>
<dbReference type="Proteomes" id="UP000005090">
    <property type="component" value="Chromosome"/>
</dbReference>
<dbReference type="HOGENOM" id="CLU_102444_1_0_6"/>
<dbReference type="PIRSF" id="PIRSF016482">
    <property type="entry name" value="PilO"/>
    <property type="match status" value="1"/>
</dbReference>
<keyword evidence="2" id="KW-1133">Transmembrane helix</keyword>
<keyword evidence="2" id="KW-0812">Transmembrane</keyword>
<dbReference type="Gene3D" id="3.30.70.60">
    <property type="match status" value="1"/>
</dbReference>
<gene>
    <name evidence="3" type="ORF">Metal_2677</name>
</gene>
<dbReference type="STRING" id="686340.Metal_2677"/>
<dbReference type="eggNOG" id="COG3167">
    <property type="taxonomic scope" value="Bacteria"/>
</dbReference>
<keyword evidence="2" id="KW-0472">Membrane</keyword>
<evidence type="ECO:0000313" key="4">
    <source>
        <dbReference type="Proteomes" id="UP000005090"/>
    </source>
</evidence>
<dbReference type="Gene3D" id="1.10.287.540">
    <property type="entry name" value="Helix hairpin bin"/>
    <property type="match status" value="1"/>
</dbReference>
<dbReference type="AlphaFoldDB" id="H8GJM4"/>
<dbReference type="PANTHER" id="PTHR39555:SF1">
    <property type="entry name" value="TYPE IV PILUS INNER MEMBRANE COMPONENT PILO"/>
    <property type="match status" value="1"/>
</dbReference>
<organism evidence="3 4">
    <name type="scientific">Methylomicrobium album BG8</name>
    <dbReference type="NCBI Taxonomy" id="686340"/>
    <lineage>
        <taxon>Bacteria</taxon>
        <taxon>Pseudomonadati</taxon>
        <taxon>Pseudomonadota</taxon>
        <taxon>Gammaproteobacteria</taxon>
        <taxon>Methylococcales</taxon>
        <taxon>Methylococcaceae</taxon>
        <taxon>Methylomicrobium</taxon>
    </lineage>
</organism>
<dbReference type="PANTHER" id="PTHR39555">
    <property type="entry name" value="FIMBRIAL ASSEMBLY PROTEIN PILO-LIKE PROTEIN-RELATED"/>
    <property type="match status" value="1"/>
</dbReference>
<proteinExistence type="predicted"/>
<dbReference type="InterPro" id="IPR014717">
    <property type="entry name" value="Transl_elong_EF1B/ribsomal_bS6"/>
</dbReference>
<name>H8GJM4_METAL</name>
<sequence>MNLSEINWDFEASGTWPPPIKAGFILILCLLVMGGGYYYDTMDQLDQLDSLELKENELKATFASKQKKAVNLPEYVKQLEQIQDALGEMIKQMPTEEEVASLLVDISQTGLASGLEFRLFKPAPPVRKEFYSELPIDIQVVGHYDELGLFVSGLASLPRIVTVHNVAILPMEKSSAQLMVMDAVIKTYKEDTDTQSADTTDKKKRKGAKK</sequence>
<evidence type="ECO:0000256" key="2">
    <source>
        <dbReference type="SAM" id="Phobius"/>
    </source>
</evidence>
<feature type="region of interest" description="Disordered" evidence="1">
    <location>
        <begin position="191"/>
        <end position="210"/>
    </location>
</feature>
<evidence type="ECO:0000256" key="1">
    <source>
        <dbReference type="SAM" id="MobiDB-lite"/>
    </source>
</evidence>
<dbReference type="RefSeq" id="WP_005372985.1">
    <property type="nucleotide sequence ID" value="NZ_CM001475.1"/>
</dbReference>
<dbReference type="GO" id="GO:0043107">
    <property type="term" value="P:type IV pilus-dependent motility"/>
    <property type="evidence" value="ECO:0007669"/>
    <property type="project" value="InterPro"/>
</dbReference>
<accession>H8GJM4</accession>
<dbReference type="Pfam" id="PF04350">
    <property type="entry name" value="PilO"/>
    <property type="match status" value="1"/>
</dbReference>
<protein>
    <submittedName>
        <fullName evidence="3">Tfp pilus assembly protein PilO</fullName>
    </submittedName>
</protein>
<feature type="transmembrane region" description="Helical" evidence="2">
    <location>
        <begin position="20"/>
        <end position="39"/>
    </location>
</feature>
<keyword evidence="4" id="KW-1185">Reference proteome</keyword>
<dbReference type="EMBL" id="CM001475">
    <property type="protein sequence ID" value="EIC30384.1"/>
    <property type="molecule type" value="Genomic_DNA"/>
</dbReference>